<dbReference type="PRINTS" id="PR00080">
    <property type="entry name" value="SDRFAMILY"/>
</dbReference>
<dbReference type="InterPro" id="IPR057326">
    <property type="entry name" value="KR_dom"/>
</dbReference>
<dbReference type="InterPro" id="IPR002347">
    <property type="entry name" value="SDR_fam"/>
</dbReference>
<keyword evidence="3" id="KW-0812">Transmembrane</keyword>
<dbReference type="CDD" id="cd05339">
    <property type="entry name" value="17beta-HSDXI-like_SDR_c"/>
    <property type="match status" value="1"/>
</dbReference>
<dbReference type="PRINTS" id="PR00081">
    <property type="entry name" value="GDHRDH"/>
</dbReference>
<comment type="similarity">
    <text evidence="2 9">Belongs to the short-chain dehydrogenases/reductases (SDR) family.</text>
</comment>
<evidence type="ECO:0000256" key="7">
    <source>
        <dbReference type="ARBA" id="ARBA00023098"/>
    </source>
</evidence>
<keyword evidence="4" id="KW-0521">NADP</keyword>
<evidence type="ECO:0000256" key="3">
    <source>
        <dbReference type="ARBA" id="ARBA00022692"/>
    </source>
</evidence>
<dbReference type="SMART" id="SM00822">
    <property type="entry name" value="PKS_KR"/>
    <property type="match status" value="1"/>
</dbReference>
<comment type="caution">
    <text evidence="11">The sequence shown here is derived from an EMBL/GenBank/DDBJ whole genome shotgun (WGS) entry which is preliminary data.</text>
</comment>
<evidence type="ECO:0000256" key="8">
    <source>
        <dbReference type="ARBA" id="ARBA00023136"/>
    </source>
</evidence>
<accession>A0A7W8M9K1</accession>
<dbReference type="SUPFAM" id="SSF51735">
    <property type="entry name" value="NAD(P)-binding Rossmann-fold domains"/>
    <property type="match status" value="1"/>
</dbReference>
<evidence type="ECO:0000256" key="1">
    <source>
        <dbReference type="ARBA" id="ARBA00004141"/>
    </source>
</evidence>
<name>A0A7W8M9K1_9BURK</name>
<dbReference type="EC" id="1.1.1.105" evidence="11"/>
<evidence type="ECO:0000313" key="11">
    <source>
        <dbReference type="EMBL" id="MBB5272712.1"/>
    </source>
</evidence>
<dbReference type="GO" id="GO:0004745">
    <property type="term" value="F:all-trans-retinol dehydrogenase (NAD+) activity"/>
    <property type="evidence" value="ECO:0007669"/>
    <property type="project" value="UniProtKB-EC"/>
</dbReference>
<keyword evidence="8" id="KW-0472">Membrane</keyword>
<organism evidence="11 12">
    <name type="scientific">Quisquiliibacterium transsilvanicum</name>
    <dbReference type="NCBI Taxonomy" id="1549638"/>
    <lineage>
        <taxon>Bacteria</taxon>
        <taxon>Pseudomonadati</taxon>
        <taxon>Pseudomonadota</taxon>
        <taxon>Betaproteobacteria</taxon>
        <taxon>Burkholderiales</taxon>
        <taxon>Burkholderiaceae</taxon>
        <taxon>Quisquiliibacterium</taxon>
    </lineage>
</organism>
<dbReference type="GO" id="GO:0042445">
    <property type="term" value="P:hormone metabolic process"/>
    <property type="evidence" value="ECO:0007669"/>
    <property type="project" value="UniProtKB-ARBA"/>
</dbReference>
<protein>
    <submittedName>
        <fullName evidence="11">All-trans-retinol dehydrogenase (NAD+)</fullName>
        <ecNumber evidence="11">1.1.1.105</ecNumber>
    </submittedName>
</protein>
<dbReference type="InterPro" id="IPR036291">
    <property type="entry name" value="NAD(P)-bd_dom_sf"/>
</dbReference>
<evidence type="ECO:0000256" key="5">
    <source>
        <dbReference type="ARBA" id="ARBA00022989"/>
    </source>
</evidence>
<evidence type="ECO:0000313" key="12">
    <source>
        <dbReference type="Proteomes" id="UP000532440"/>
    </source>
</evidence>
<dbReference type="RefSeq" id="WP_221302811.1">
    <property type="nucleotide sequence ID" value="NZ_BAABEW010000012.1"/>
</dbReference>
<proteinExistence type="inferred from homology"/>
<keyword evidence="6 11" id="KW-0560">Oxidoreductase</keyword>
<dbReference type="AlphaFoldDB" id="A0A7W8M9K1"/>
<reference evidence="11 12" key="1">
    <citation type="submission" date="2020-08" db="EMBL/GenBank/DDBJ databases">
        <title>Genomic Encyclopedia of Type Strains, Phase IV (KMG-IV): sequencing the most valuable type-strain genomes for metagenomic binning, comparative biology and taxonomic classification.</title>
        <authorList>
            <person name="Goeker M."/>
        </authorList>
    </citation>
    <scope>NUCLEOTIDE SEQUENCE [LARGE SCALE GENOMIC DNA]</scope>
    <source>
        <strain evidence="11 12">DSM 29781</strain>
    </source>
</reference>
<gene>
    <name evidence="11" type="ORF">HNQ70_002735</name>
</gene>
<sequence>MPMTRTDFRDRVVLVTGAAQGIGRRMALRFHAAGATVVAWDVDAAGLESLAAELGGERVHAQVCDLADPAAIATQSARVLAGVGPVDVLVNNAGVVSGRPLLELEDSDVERTLNVNTLSLFRTTRAFLPSMIARDRGTVVTISSAAGLVGVAGLTDYCASKWAAVGFDEALRAELGKQGSQVRTLIVCPYYIDTGMFKGVRTRFPRLLPILDPDDVAARIVGAVAEGRARLLLPRFVWATLLARSLPVPLFDRVAGFFGINASMDHFVGKRRR</sequence>
<dbReference type="PANTHER" id="PTHR24322">
    <property type="entry name" value="PKSB"/>
    <property type="match status" value="1"/>
</dbReference>
<evidence type="ECO:0000259" key="10">
    <source>
        <dbReference type="SMART" id="SM00822"/>
    </source>
</evidence>
<keyword evidence="7" id="KW-0443">Lipid metabolism</keyword>
<evidence type="ECO:0000256" key="6">
    <source>
        <dbReference type="ARBA" id="ARBA00023002"/>
    </source>
</evidence>
<dbReference type="Pfam" id="PF00106">
    <property type="entry name" value="adh_short"/>
    <property type="match status" value="1"/>
</dbReference>
<evidence type="ECO:0000256" key="4">
    <source>
        <dbReference type="ARBA" id="ARBA00022857"/>
    </source>
</evidence>
<evidence type="ECO:0000256" key="9">
    <source>
        <dbReference type="RuleBase" id="RU000363"/>
    </source>
</evidence>
<dbReference type="FunFam" id="3.40.50.720:FF:000131">
    <property type="entry name" value="Short-chain dehydrogenase/reductase 3"/>
    <property type="match status" value="1"/>
</dbReference>
<dbReference type="GO" id="GO:0006066">
    <property type="term" value="P:alcohol metabolic process"/>
    <property type="evidence" value="ECO:0007669"/>
    <property type="project" value="UniProtKB-ARBA"/>
</dbReference>
<keyword evidence="5" id="KW-1133">Transmembrane helix</keyword>
<dbReference type="Gene3D" id="3.40.50.720">
    <property type="entry name" value="NAD(P)-binding Rossmann-like Domain"/>
    <property type="match status" value="1"/>
</dbReference>
<comment type="subcellular location">
    <subcellularLocation>
        <location evidence="1">Membrane</location>
        <topology evidence="1">Multi-pass membrane protein</topology>
    </subcellularLocation>
</comment>
<evidence type="ECO:0000256" key="2">
    <source>
        <dbReference type="ARBA" id="ARBA00006484"/>
    </source>
</evidence>
<dbReference type="Proteomes" id="UP000532440">
    <property type="component" value="Unassembled WGS sequence"/>
</dbReference>
<dbReference type="PANTHER" id="PTHR24322:SF736">
    <property type="entry name" value="RETINOL DEHYDROGENASE 10"/>
    <property type="match status" value="1"/>
</dbReference>
<feature type="domain" description="Ketoreductase" evidence="10">
    <location>
        <begin position="11"/>
        <end position="213"/>
    </location>
</feature>
<dbReference type="EMBL" id="JACHGB010000005">
    <property type="protein sequence ID" value="MBB5272712.1"/>
    <property type="molecule type" value="Genomic_DNA"/>
</dbReference>
<dbReference type="GO" id="GO:0006720">
    <property type="term" value="P:isoprenoid metabolic process"/>
    <property type="evidence" value="ECO:0007669"/>
    <property type="project" value="UniProtKB-ARBA"/>
</dbReference>
<dbReference type="GO" id="GO:0016020">
    <property type="term" value="C:membrane"/>
    <property type="evidence" value="ECO:0007669"/>
    <property type="project" value="UniProtKB-SubCell"/>
</dbReference>
<keyword evidence="12" id="KW-1185">Reference proteome</keyword>